<keyword evidence="2" id="KW-1185">Reference proteome</keyword>
<reference evidence="2" key="1">
    <citation type="journal article" date="2019" name="Int. J. Syst. Evol. Microbiol.">
        <title>The Global Catalogue of Microorganisms (GCM) 10K type strain sequencing project: providing services to taxonomists for standard genome sequencing and annotation.</title>
        <authorList>
            <consortium name="The Broad Institute Genomics Platform"/>
            <consortium name="The Broad Institute Genome Sequencing Center for Infectious Disease"/>
            <person name="Wu L."/>
            <person name="Ma J."/>
        </authorList>
    </citation>
    <scope>NUCLEOTIDE SEQUENCE [LARGE SCALE GENOMIC DNA]</scope>
    <source>
        <strain evidence="2">TISTR 932</strain>
    </source>
</reference>
<name>A0ABW5TI74_9ENTE</name>
<dbReference type="CDD" id="cd04301">
    <property type="entry name" value="NAT_SF"/>
    <property type="match status" value="1"/>
</dbReference>
<sequence length="84" mass="9850">MKAGALSLITSLWRRNLMKLLQFLSIAKKDCQERFTNDSWYLEMLAVSDRMQGKSIGSRFIEEFIVPHIERQKGKQLFLITNTK</sequence>
<comment type="caution">
    <text evidence="1">The sequence shown here is derived from an EMBL/GenBank/DDBJ whole genome shotgun (WGS) entry which is preliminary data.</text>
</comment>
<dbReference type="RefSeq" id="WP_379979688.1">
    <property type="nucleotide sequence ID" value="NZ_JBHUMO010000013.1"/>
</dbReference>
<proteinExistence type="predicted"/>
<dbReference type="EMBL" id="JBHUMO010000013">
    <property type="protein sequence ID" value="MFD2728363.1"/>
    <property type="molecule type" value="Genomic_DNA"/>
</dbReference>
<accession>A0ABW5TI74</accession>
<evidence type="ECO:0000313" key="1">
    <source>
        <dbReference type="EMBL" id="MFD2728363.1"/>
    </source>
</evidence>
<organism evidence="1 2">
    <name type="scientific">Enterococcus camelliae</name>
    <dbReference type="NCBI Taxonomy" id="453959"/>
    <lineage>
        <taxon>Bacteria</taxon>
        <taxon>Bacillati</taxon>
        <taxon>Bacillota</taxon>
        <taxon>Bacilli</taxon>
        <taxon>Lactobacillales</taxon>
        <taxon>Enterococcaceae</taxon>
        <taxon>Enterococcus</taxon>
    </lineage>
</organism>
<protein>
    <recommendedName>
        <fullName evidence="3">N-acetyltransferase domain-containing protein</fullName>
    </recommendedName>
</protein>
<evidence type="ECO:0000313" key="2">
    <source>
        <dbReference type="Proteomes" id="UP001597427"/>
    </source>
</evidence>
<gene>
    <name evidence="1" type="ORF">ACFSR0_02780</name>
</gene>
<dbReference type="Gene3D" id="3.40.630.30">
    <property type="match status" value="1"/>
</dbReference>
<dbReference type="Proteomes" id="UP001597427">
    <property type="component" value="Unassembled WGS sequence"/>
</dbReference>
<evidence type="ECO:0008006" key="3">
    <source>
        <dbReference type="Google" id="ProtNLM"/>
    </source>
</evidence>